<name>A0A1G6K0Q9_9SPHI</name>
<reference evidence="3" key="1">
    <citation type="submission" date="2016-10" db="EMBL/GenBank/DDBJ databases">
        <authorList>
            <person name="Varghese N."/>
            <person name="Submissions S."/>
        </authorList>
    </citation>
    <scope>NUCLEOTIDE SEQUENCE [LARGE SCALE GENOMIC DNA]</scope>
    <source>
        <strain evidence="3">DSM 18609</strain>
    </source>
</reference>
<evidence type="ECO:0008006" key="4">
    <source>
        <dbReference type="Google" id="ProtNLM"/>
    </source>
</evidence>
<accession>A0A1G6K0Q9</accession>
<dbReference type="AlphaFoldDB" id="A0A1G6K0Q9"/>
<gene>
    <name evidence="2" type="ORF">SAMN04488024_101617</name>
</gene>
<keyword evidence="1" id="KW-0812">Transmembrane</keyword>
<dbReference type="STRING" id="390242.SAMN04488024_101617"/>
<dbReference type="Proteomes" id="UP000199455">
    <property type="component" value="Unassembled WGS sequence"/>
</dbReference>
<keyword evidence="1" id="KW-1133">Transmembrane helix</keyword>
<sequence>MAGVGKSPALVLGVVQALAFRVKALVIGALVFMFCFVFCFGGVVQAQTFGEFFNQKKTQKKYLLEQIAALQLYLSYAKKGYQLVDGGLQTVRDITSGEFSLHGAFISSLKAVSPAVRKNVKVAEILSYQIGIAKWFSEFKGNAMLSPGDQLYILEVKAAVLADCSRDLESLLLVVTSGRLEMEEAERIRRIDELYEAMQDRAAFTTDFMAKVERLIRSRERDRFDILDLRRAYGFE</sequence>
<keyword evidence="3" id="KW-1185">Reference proteome</keyword>
<organism evidence="2 3">
    <name type="scientific">Pedobacter soli</name>
    <dbReference type="NCBI Taxonomy" id="390242"/>
    <lineage>
        <taxon>Bacteria</taxon>
        <taxon>Pseudomonadati</taxon>
        <taxon>Bacteroidota</taxon>
        <taxon>Sphingobacteriia</taxon>
        <taxon>Sphingobacteriales</taxon>
        <taxon>Sphingobacteriaceae</taxon>
        <taxon>Pedobacter</taxon>
    </lineage>
</organism>
<dbReference type="EMBL" id="FMZH01000001">
    <property type="protein sequence ID" value="SDC24554.1"/>
    <property type="molecule type" value="Genomic_DNA"/>
</dbReference>
<proteinExistence type="predicted"/>
<evidence type="ECO:0000256" key="1">
    <source>
        <dbReference type="SAM" id="Phobius"/>
    </source>
</evidence>
<feature type="transmembrane region" description="Helical" evidence="1">
    <location>
        <begin position="29"/>
        <end position="53"/>
    </location>
</feature>
<protein>
    <recommendedName>
        <fullName evidence="4">TerB family tellurite resistance protein</fullName>
    </recommendedName>
</protein>
<evidence type="ECO:0000313" key="3">
    <source>
        <dbReference type="Proteomes" id="UP000199455"/>
    </source>
</evidence>
<evidence type="ECO:0000313" key="2">
    <source>
        <dbReference type="EMBL" id="SDC24554.1"/>
    </source>
</evidence>
<keyword evidence="1" id="KW-0472">Membrane</keyword>